<evidence type="ECO:0000313" key="4">
    <source>
        <dbReference type="Proteomes" id="UP000002051"/>
    </source>
</evidence>
<evidence type="ECO:0000256" key="1">
    <source>
        <dbReference type="SAM" id="Coils"/>
    </source>
</evidence>
<dbReference type="HOGENOM" id="CLU_1075069_0_0_1"/>
<keyword evidence="4" id="KW-1185">Reference proteome</keyword>
<evidence type="ECO:0000313" key="3">
    <source>
        <dbReference type="EnsemblPlants" id="KEH17213"/>
    </source>
</evidence>
<evidence type="ECO:0000313" key="2">
    <source>
        <dbReference type="EMBL" id="KEH17213.1"/>
    </source>
</evidence>
<feature type="coiled-coil region" evidence="1">
    <location>
        <begin position="123"/>
        <end position="174"/>
    </location>
</feature>
<reference evidence="3" key="3">
    <citation type="submission" date="2015-06" db="UniProtKB">
        <authorList>
            <consortium name="EnsemblPlants"/>
        </authorList>
    </citation>
    <scope>IDENTIFICATION</scope>
    <source>
        <strain evidence="3">cv. Jemalong A17</strain>
    </source>
</reference>
<reference evidence="2 4" key="2">
    <citation type="journal article" date="2014" name="BMC Genomics">
        <title>An improved genome release (version Mt4.0) for the model legume Medicago truncatula.</title>
        <authorList>
            <person name="Tang H."/>
            <person name="Krishnakumar V."/>
            <person name="Bidwell S."/>
            <person name="Rosen B."/>
            <person name="Chan A."/>
            <person name="Zhou S."/>
            <person name="Gentzbittel L."/>
            <person name="Childs K.L."/>
            <person name="Yandell M."/>
            <person name="Gundlach H."/>
            <person name="Mayer K.F."/>
            <person name="Schwartz D.C."/>
            <person name="Town C.D."/>
        </authorList>
    </citation>
    <scope>GENOME REANNOTATION</scope>
    <source>
        <strain evidence="2">A17</strain>
        <strain evidence="3 4">cv. Jemalong A17</strain>
    </source>
</reference>
<proteinExistence type="predicted"/>
<dbReference type="AlphaFoldDB" id="A0A072TJZ5"/>
<dbReference type="Proteomes" id="UP000002051">
    <property type="component" value="Unassembled WGS sequence"/>
</dbReference>
<accession>A0A072TJZ5</accession>
<sequence length="259" mass="29649">MQLPNSSNNNISQHQEDKMVAVGSGAANFVTERDLETEKEHNYKDLWRMTHINNNGEWINDASKNIHMRVEEASSYHLEAGYGNTDKDLIMNIAFKSVVGERSGYCRGLGAGIKTLKGRPGLQEQLEKECEKSQDLEMKLKEVETQLGKERNMREEMTAKFEESQRQLGEKMEKQVEEKMANMFSQMMNFKGIGGQFSSALNIMYELVHKDNNMTPEILTLAFYVYYRLHLVCTNDRFVHHAQFSHGRTAVGNLPAGLF</sequence>
<dbReference type="EMBL" id="KL402756">
    <property type="protein sequence ID" value="KEH17213.1"/>
    <property type="molecule type" value="Genomic_DNA"/>
</dbReference>
<reference evidence="2 4" key="1">
    <citation type="journal article" date="2011" name="Nature">
        <title>The Medicago genome provides insight into the evolution of rhizobial symbioses.</title>
        <authorList>
            <person name="Young N.D."/>
            <person name="Debelle F."/>
            <person name="Oldroyd G.E."/>
            <person name="Geurts R."/>
            <person name="Cannon S.B."/>
            <person name="Udvardi M.K."/>
            <person name="Benedito V.A."/>
            <person name="Mayer K.F."/>
            <person name="Gouzy J."/>
            <person name="Schoof H."/>
            <person name="Van de Peer Y."/>
            <person name="Proost S."/>
            <person name="Cook D.R."/>
            <person name="Meyers B.C."/>
            <person name="Spannagl M."/>
            <person name="Cheung F."/>
            <person name="De Mita S."/>
            <person name="Krishnakumar V."/>
            <person name="Gundlach H."/>
            <person name="Zhou S."/>
            <person name="Mudge J."/>
            <person name="Bharti A.K."/>
            <person name="Murray J.D."/>
            <person name="Naoumkina M.A."/>
            <person name="Rosen B."/>
            <person name="Silverstein K.A."/>
            <person name="Tang H."/>
            <person name="Rombauts S."/>
            <person name="Zhao P.X."/>
            <person name="Zhou P."/>
            <person name="Barbe V."/>
            <person name="Bardou P."/>
            <person name="Bechner M."/>
            <person name="Bellec A."/>
            <person name="Berger A."/>
            <person name="Berges H."/>
            <person name="Bidwell S."/>
            <person name="Bisseling T."/>
            <person name="Choisne N."/>
            <person name="Couloux A."/>
            <person name="Denny R."/>
            <person name="Deshpande S."/>
            <person name="Dai X."/>
            <person name="Doyle J.J."/>
            <person name="Dudez A.M."/>
            <person name="Farmer A.D."/>
            <person name="Fouteau S."/>
            <person name="Franken C."/>
            <person name="Gibelin C."/>
            <person name="Gish J."/>
            <person name="Goldstein S."/>
            <person name="Gonzalez A.J."/>
            <person name="Green P.J."/>
            <person name="Hallab A."/>
            <person name="Hartog M."/>
            <person name="Hua A."/>
            <person name="Humphray S.J."/>
            <person name="Jeong D.H."/>
            <person name="Jing Y."/>
            <person name="Jocker A."/>
            <person name="Kenton S.M."/>
            <person name="Kim D.J."/>
            <person name="Klee K."/>
            <person name="Lai H."/>
            <person name="Lang C."/>
            <person name="Lin S."/>
            <person name="Macmil S.L."/>
            <person name="Magdelenat G."/>
            <person name="Matthews L."/>
            <person name="McCorrison J."/>
            <person name="Monaghan E.L."/>
            <person name="Mun J.H."/>
            <person name="Najar F.Z."/>
            <person name="Nicholson C."/>
            <person name="Noirot C."/>
            <person name="O'Bleness M."/>
            <person name="Paule C.R."/>
            <person name="Poulain J."/>
            <person name="Prion F."/>
            <person name="Qin B."/>
            <person name="Qu C."/>
            <person name="Retzel E.F."/>
            <person name="Riddle C."/>
            <person name="Sallet E."/>
            <person name="Samain S."/>
            <person name="Samson N."/>
            <person name="Sanders I."/>
            <person name="Saurat O."/>
            <person name="Scarpelli C."/>
            <person name="Schiex T."/>
            <person name="Segurens B."/>
            <person name="Severin A.J."/>
            <person name="Sherrier D.J."/>
            <person name="Shi R."/>
            <person name="Sims S."/>
            <person name="Singer S.R."/>
            <person name="Sinharoy S."/>
            <person name="Sterck L."/>
            <person name="Viollet A."/>
            <person name="Wang B.B."/>
            <person name="Wang K."/>
            <person name="Wang M."/>
            <person name="Wang X."/>
            <person name="Warfsmann J."/>
            <person name="Weissenbach J."/>
            <person name="White D.D."/>
            <person name="White J.D."/>
            <person name="Wiley G.B."/>
            <person name="Wincker P."/>
            <person name="Xing Y."/>
            <person name="Yang L."/>
            <person name="Yao Z."/>
            <person name="Ying F."/>
            <person name="Zhai J."/>
            <person name="Zhou L."/>
            <person name="Zuber A."/>
            <person name="Denarie J."/>
            <person name="Dixon R.A."/>
            <person name="May G.D."/>
            <person name="Schwartz D.C."/>
            <person name="Rogers J."/>
            <person name="Quetier F."/>
            <person name="Town C.D."/>
            <person name="Roe B.A."/>
        </authorList>
    </citation>
    <scope>NUCLEOTIDE SEQUENCE [LARGE SCALE GENOMIC DNA]</scope>
    <source>
        <strain evidence="2">A17</strain>
        <strain evidence="3 4">cv. Jemalong A17</strain>
    </source>
</reference>
<dbReference type="EnsemblPlants" id="KEH17213">
    <property type="protein sequence ID" value="KEH17213"/>
    <property type="gene ID" value="MTR_0031s0130"/>
</dbReference>
<protein>
    <submittedName>
        <fullName evidence="2 3">Uncharacterized protein</fullName>
    </submittedName>
</protein>
<organism evidence="2 4">
    <name type="scientific">Medicago truncatula</name>
    <name type="common">Barrel medic</name>
    <name type="synonym">Medicago tribuloides</name>
    <dbReference type="NCBI Taxonomy" id="3880"/>
    <lineage>
        <taxon>Eukaryota</taxon>
        <taxon>Viridiplantae</taxon>
        <taxon>Streptophyta</taxon>
        <taxon>Embryophyta</taxon>
        <taxon>Tracheophyta</taxon>
        <taxon>Spermatophyta</taxon>
        <taxon>Magnoliopsida</taxon>
        <taxon>eudicotyledons</taxon>
        <taxon>Gunneridae</taxon>
        <taxon>Pentapetalae</taxon>
        <taxon>rosids</taxon>
        <taxon>fabids</taxon>
        <taxon>Fabales</taxon>
        <taxon>Fabaceae</taxon>
        <taxon>Papilionoideae</taxon>
        <taxon>50 kb inversion clade</taxon>
        <taxon>NPAAA clade</taxon>
        <taxon>Hologalegina</taxon>
        <taxon>IRL clade</taxon>
        <taxon>Trifolieae</taxon>
        <taxon>Medicago</taxon>
    </lineage>
</organism>
<gene>
    <name evidence="2" type="ORF">MTR_0031s0130</name>
</gene>
<name>A0A072TJZ5_MEDTR</name>
<keyword evidence="1" id="KW-0175">Coiled coil</keyword>